<name>A0A8D8PV26_9HEMI</name>
<dbReference type="GO" id="GO:0008270">
    <property type="term" value="F:zinc ion binding"/>
    <property type="evidence" value="ECO:0007669"/>
    <property type="project" value="UniProtKB-KW"/>
</dbReference>
<keyword evidence="5" id="KW-0677">Repeat</keyword>
<evidence type="ECO:0000256" key="3">
    <source>
        <dbReference type="ARBA" id="ARBA00006991"/>
    </source>
</evidence>
<dbReference type="GO" id="GO:0003677">
    <property type="term" value="F:DNA binding"/>
    <property type="evidence" value="ECO:0007669"/>
    <property type="project" value="UniProtKB-KW"/>
</dbReference>
<reference evidence="14" key="1">
    <citation type="submission" date="2021-05" db="EMBL/GenBank/DDBJ databases">
        <authorList>
            <person name="Alioto T."/>
            <person name="Alioto T."/>
            <person name="Gomez Garrido J."/>
        </authorList>
    </citation>
    <scope>NUCLEOTIDE SEQUENCE</scope>
</reference>
<feature type="domain" description="C2H2-type" evidence="13">
    <location>
        <begin position="81"/>
        <end position="108"/>
    </location>
</feature>
<comment type="function">
    <text evidence="1">May be involved in transcriptional regulation.</text>
</comment>
<comment type="similarity">
    <text evidence="3">Belongs to the krueppel C2H2-type zinc-finger protein family.</text>
</comment>
<dbReference type="Gene3D" id="3.30.160.60">
    <property type="entry name" value="Classic Zinc Finger"/>
    <property type="match status" value="3"/>
</dbReference>
<evidence type="ECO:0000256" key="2">
    <source>
        <dbReference type="ARBA" id="ARBA00004123"/>
    </source>
</evidence>
<dbReference type="GO" id="GO:0000981">
    <property type="term" value="F:DNA-binding transcription factor activity, RNA polymerase II-specific"/>
    <property type="evidence" value="ECO:0007669"/>
    <property type="project" value="TreeGrafter"/>
</dbReference>
<feature type="domain" description="C2H2-type" evidence="13">
    <location>
        <begin position="109"/>
        <end position="136"/>
    </location>
</feature>
<dbReference type="GO" id="GO:0005634">
    <property type="term" value="C:nucleus"/>
    <property type="evidence" value="ECO:0007669"/>
    <property type="project" value="UniProtKB-SubCell"/>
</dbReference>
<keyword evidence="8" id="KW-0805">Transcription regulation</keyword>
<keyword evidence="10" id="KW-0804">Transcription</keyword>
<dbReference type="PROSITE" id="PS00028">
    <property type="entry name" value="ZINC_FINGER_C2H2_1"/>
    <property type="match status" value="3"/>
</dbReference>
<evidence type="ECO:0000256" key="6">
    <source>
        <dbReference type="ARBA" id="ARBA00022771"/>
    </source>
</evidence>
<evidence type="ECO:0000313" key="14">
    <source>
        <dbReference type="EMBL" id="CAG6615145.1"/>
    </source>
</evidence>
<dbReference type="EMBL" id="HBUF01032045">
    <property type="protein sequence ID" value="CAG6615145.1"/>
    <property type="molecule type" value="Transcribed_RNA"/>
</dbReference>
<keyword evidence="7" id="KW-0862">Zinc</keyword>
<evidence type="ECO:0000256" key="9">
    <source>
        <dbReference type="ARBA" id="ARBA00023125"/>
    </source>
</evidence>
<dbReference type="InterPro" id="IPR013087">
    <property type="entry name" value="Znf_C2H2_type"/>
</dbReference>
<evidence type="ECO:0000256" key="7">
    <source>
        <dbReference type="ARBA" id="ARBA00022833"/>
    </source>
</evidence>
<dbReference type="SUPFAM" id="SSF57667">
    <property type="entry name" value="beta-beta-alpha zinc fingers"/>
    <property type="match status" value="2"/>
</dbReference>
<dbReference type="InterPro" id="IPR036236">
    <property type="entry name" value="Znf_C2H2_sf"/>
</dbReference>
<dbReference type="Pfam" id="PF00096">
    <property type="entry name" value="zf-C2H2"/>
    <property type="match status" value="3"/>
</dbReference>
<evidence type="ECO:0000256" key="4">
    <source>
        <dbReference type="ARBA" id="ARBA00022723"/>
    </source>
</evidence>
<keyword evidence="9" id="KW-0238">DNA-binding</keyword>
<dbReference type="SMART" id="SM00355">
    <property type="entry name" value="ZnF_C2H2"/>
    <property type="match status" value="3"/>
</dbReference>
<dbReference type="FunFam" id="3.30.160.60:FF:000226">
    <property type="entry name" value="Zinc finger protein 236 variant"/>
    <property type="match status" value="1"/>
</dbReference>
<keyword evidence="4" id="KW-0479">Metal-binding</keyword>
<keyword evidence="6 12" id="KW-0863">Zinc-finger</keyword>
<dbReference type="PROSITE" id="PS50157">
    <property type="entry name" value="ZINC_FINGER_C2H2_2"/>
    <property type="match status" value="3"/>
</dbReference>
<proteinExistence type="inferred from homology"/>
<organism evidence="14">
    <name type="scientific">Cacopsylla melanoneura</name>
    <dbReference type="NCBI Taxonomy" id="428564"/>
    <lineage>
        <taxon>Eukaryota</taxon>
        <taxon>Metazoa</taxon>
        <taxon>Ecdysozoa</taxon>
        <taxon>Arthropoda</taxon>
        <taxon>Hexapoda</taxon>
        <taxon>Insecta</taxon>
        <taxon>Pterygota</taxon>
        <taxon>Neoptera</taxon>
        <taxon>Paraneoptera</taxon>
        <taxon>Hemiptera</taxon>
        <taxon>Sternorrhyncha</taxon>
        <taxon>Psylloidea</taxon>
        <taxon>Psyllidae</taxon>
        <taxon>Psyllinae</taxon>
        <taxon>Cacopsylla</taxon>
    </lineage>
</organism>
<keyword evidence="11" id="KW-0539">Nucleus</keyword>
<dbReference type="FunFam" id="3.30.160.60:FF:000176">
    <property type="entry name" value="zinc finger protein 70"/>
    <property type="match status" value="1"/>
</dbReference>
<evidence type="ECO:0000256" key="10">
    <source>
        <dbReference type="ARBA" id="ARBA00023163"/>
    </source>
</evidence>
<dbReference type="PANTHER" id="PTHR24394">
    <property type="entry name" value="ZINC FINGER PROTEIN"/>
    <property type="match status" value="1"/>
</dbReference>
<protein>
    <submittedName>
        <fullName evidence="14">Zinc finger protein 250</fullName>
    </submittedName>
</protein>
<feature type="domain" description="C2H2-type" evidence="13">
    <location>
        <begin position="53"/>
        <end position="80"/>
    </location>
</feature>
<evidence type="ECO:0000256" key="1">
    <source>
        <dbReference type="ARBA" id="ARBA00003767"/>
    </source>
</evidence>
<evidence type="ECO:0000256" key="11">
    <source>
        <dbReference type="ARBA" id="ARBA00023242"/>
    </source>
</evidence>
<evidence type="ECO:0000256" key="5">
    <source>
        <dbReference type="ARBA" id="ARBA00022737"/>
    </source>
</evidence>
<comment type="subcellular location">
    <subcellularLocation>
        <location evidence="2">Nucleus</location>
    </subcellularLocation>
</comment>
<sequence>MSTKLKMSSFLSLSVCPLSPRLLTPAPTCATHSTTHLRQVSRDLSAYAVERPYTCDYCNKCFKQEAHLKQHVRIHTDDRPYGCTYCGKAFRQKAVLNQHVRLHTGEKPYECETCGEKFRQMTTLKLHMRKHLAEVALSGGQLANQAEYAEVIGLIQKGDAGGDGERARAEVAHSQGQGPAVVVVQVGQSSESGDGVNIQ</sequence>
<accession>A0A8D8PV26</accession>
<evidence type="ECO:0000259" key="13">
    <source>
        <dbReference type="PROSITE" id="PS50157"/>
    </source>
</evidence>
<dbReference type="FunFam" id="3.30.160.60:FF:000683">
    <property type="entry name" value="Zinc finger protein 252"/>
    <property type="match status" value="1"/>
</dbReference>
<dbReference type="PANTHER" id="PTHR24394:SF29">
    <property type="entry name" value="MYONEURIN"/>
    <property type="match status" value="1"/>
</dbReference>
<dbReference type="AlphaFoldDB" id="A0A8D8PV26"/>
<evidence type="ECO:0000256" key="12">
    <source>
        <dbReference type="PROSITE-ProRule" id="PRU00042"/>
    </source>
</evidence>
<evidence type="ECO:0000256" key="8">
    <source>
        <dbReference type="ARBA" id="ARBA00023015"/>
    </source>
</evidence>